<feature type="chain" id="PRO_5034667021" evidence="3">
    <location>
        <begin position="20"/>
        <end position="285"/>
    </location>
</feature>
<keyword evidence="1" id="KW-1015">Disulfide bond</keyword>
<dbReference type="Proteomes" id="UP000694851">
    <property type="component" value="Unplaced"/>
</dbReference>
<feature type="signal peptide" evidence="3">
    <location>
        <begin position="1"/>
        <end position="19"/>
    </location>
</feature>
<dbReference type="PANTHER" id="PTHR24256">
    <property type="entry name" value="TRYPTASE-RELATED"/>
    <property type="match status" value="1"/>
</dbReference>
<dbReference type="RefSeq" id="XP_019489145.1">
    <property type="nucleotide sequence ID" value="XM_019633600.1"/>
</dbReference>
<dbReference type="InterPro" id="IPR051487">
    <property type="entry name" value="Ser/Thr_Proteases_Immune/Dev"/>
</dbReference>
<dbReference type="GO" id="GO:0004252">
    <property type="term" value="F:serine-type endopeptidase activity"/>
    <property type="evidence" value="ECO:0007669"/>
    <property type="project" value="InterPro"/>
</dbReference>
<dbReference type="PROSITE" id="PS50240">
    <property type="entry name" value="TRYPSIN_DOM"/>
    <property type="match status" value="1"/>
</dbReference>
<dbReference type="InterPro" id="IPR043504">
    <property type="entry name" value="Peptidase_S1_PA_chymotrypsin"/>
</dbReference>
<proteinExistence type="inferred from homology"/>
<evidence type="ECO:0000256" key="3">
    <source>
        <dbReference type="SAM" id="SignalP"/>
    </source>
</evidence>
<sequence length="285" mass="31078">MLPLLLLLLLGAGPRLAEAYSRKGPDTWPWQASIFLDTRYRCEGALISREWVLTGASCFSSWPQSHYSVTLGPDRLAPDTCKSKSSVEELLLFPGGPKGSESGGLALARLARPPSLSSVVQPVPLATWPQPLHKWQLCWAQGFEPDFDPYVPPQELHSVPLRPLHIRTCKDAFRLQPDCPDLKVCLSKGSRCSRPLTGTLKLVVSDGTPLICSQNSSWLLQGVMTWNSCMGPGLPEVYSPVLALAGDSSEPRRLRPKSELPAFAVAVRPRPAGSSLRTPPPPSSR</sequence>
<gene>
    <name evidence="6" type="primary">B9D1</name>
</gene>
<dbReference type="Gene3D" id="2.40.10.10">
    <property type="entry name" value="Trypsin-like serine proteases"/>
    <property type="match status" value="2"/>
</dbReference>
<organism evidence="5 6">
    <name type="scientific">Hipposideros armiger</name>
    <name type="common">Great Himalayan leaf-nosed bat</name>
    <dbReference type="NCBI Taxonomy" id="186990"/>
    <lineage>
        <taxon>Eukaryota</taxon>
        <taxon>Metazoa</taxon>
        <taxon>Chordata</taxon>
        <taxon>Craniata</taxon>
        <taxon>Vertebrata</taxon>
        <taxon>Euteleostomi</taxon>
        <taxon>Mammalia</taxon>
        <taxon>Eutheria</taxon>
        <taxon>Laurasiatheria</taxon>
        <taxon>Chiroptera</taxon>
        <taxon>Yinpterochiroptera</taxon>
        <taxon>Rhinolophoidea</taxon>
        <taxon>Hipposideridae</taxon>
        <taxon>Hipposideros</taxon>
    </lineage>
</organism>
<dbReference type="InterPro" id="IPR009003">
    <property type="entry name" value="Peptidase_S1_PA"/>
</dbReference>
<evidence type="ECO:0000313" key="5">
    <source>
        <dbReference type="Proteomes" id="UP000694851"/>
    </source>
</evidence>
<evidence type="ECO:0000256" key="1">
    <source>
        <dbReference type="ARBA" id="ARBA00023157"/>
    </source>
</evidence>
<dbReference type="OrthoDB" id="9804506at2759"/>
<dbReference type="Pfam" id="PF00089">
    <property type="entry name" value="Trypsin"/>
    <property type="match status" value="1"/>
</dbReference>
<dbReference type="GO" id="GO:0006508">
    <property type="term" value="P:proteolysis"/>
    <property type="evidence" value="ECO:0007669"/>
    <property type="project" value="InterPro"/>
</dbReference>
<accession>A0A8B7QLZ8</accession>
<dbReference type="SUPFAM" id="SSF50494">
    <property type="entry name" value="Trypsin-like serine proteases"/>
    <property type="match status" value="1"/>
</dbReference>
<protein>
    <submittedName>
        <fullName evidence="6">B9 domain-containing protein 1 isoform X1</fullName>
    </submittedName>
</protein>
<reference evidence="6" key="1">
    <citation type="submission" date="2025-08" db="UniProtKB">
        <authorList>
            <consortium name="RefSeq"/>
        </authorList>
    </citation>
    <scope>IDENTIFICATION</scope>
    <source>
        <tissue evidence="6">Muscle</tissue>
    </source>
</reference>
<dbReference type="InterPro" id="IPR001254">
    <property type="entry name" value="Trypsin_dom"/>
</dbReference>
<evidence type="ECO:0000256" key="2">
    <source>
        <dbReference type="ARBA" id="ARBA00024195"/>
    </source>
</evidence>
<comment type="similarity">
    <text evidence="2">Belongs to the peptidase S1 family. CLIP subfamily.</text>
</comment>
<feature type="domain" description="Peptidase S1" evidence="4">
    <location>
        <begin position="9"/>
        <end position="241"/>
    </location>
</feature>
<keyword evidence="5" id="KW-1185">Reference proteome</keyword>
<evidence type="ECO:0000313" key="6">
    <source>
        <dbReference type="RefSeq" id="XP_019489145.1"/>
    </source>
</evidence>
<dbReference type="CTD" id="27077"/>
<dbReference type="AlphaFoldDB" id="A0A8B7QLZ8"/>
<keyword evidence="3" id="KW-0732">Signal</keyword>
<evidence type="ECO:0000259" key="4">
    <source>
        <dbReference type="PROSITE" id="PS50240"/>
    </source>
</evidence>
<dbReference type="GeneID" id="109377278"/>
<name>A0A8B7QLZ8_HIPAR</name>
<dbReference type="SMART" id="SM00020">
    <property type="entry name" value="Tryp_SPc"/>
    <property type="match status" value="1"/>
</dbReference>
<dbReference type="KEGG" id="hai:109377278"/>